<dbReference type="OrthoDB" id="1711508at2759"/>
<evidence type="ECO:0000313" key="4">
    <source>
        <dbReference type="EMBL" id="KAG0664265.1"/>
    </source>
</evidence>
<dbReference type="SUPFAM" id="SSF54236">
    <property type="entry name" value="Ubiquitin-like"/>
    <property type="match status" value="1"/>
</dbReference>
<dbReference type="AlphaFoldDB" id="A0A9P6W714"/>
<feature type="compositionally biased region" description="Polar residues" evidence="1">
    <location>
        <begin position="534"/>
        <end position="546"/>
    </location>
</feature>
<dbReference type="InterPro" id="IPR023214">
    <property type="entry name" value="HAD_sf"/>
</dbReference>
<feature type="domain" description="Ubiquitin-like" evidence="2">
    <location>
        <begin position="663"/>
        <end position="730"/>
    </location>
</feature>
<name>A0A9P6W714_RHOMI</name>
<feature type="region of interest" description="Disordered" evidence="1">
    <location>
        <begin position="77"/>
        <end position="200"/>
    </location>
</feature>
<keyword evidence="5" id="KW-1185">Reference proteome</keyword>
<dbReference type="PANTHER" id="PTHR48493">
    <property type="entry name" value="UBIQUITIN-LIKE DOMAIN-CONTAINING CTD PHOSPHATASE 1"/>
    <property type="match status" value="1"/>
</dbReference>
<comment type="caution">
    <text evidence="4">The sequence shown here is derived from an EMBL/GenBank/DDBJ whole genome shotgun (WGS) entry which is preliminary data.</text>
</comment>
<proteinExistence type="predicted"/>
<protein>
    <recommendedName>
        <fullName evidence="6">Nuclear proteasome inhibitor UBLCP1</fullName>
    </recommendedName>
</protein>
<evidence type="ECO:0000313" key="5">
    <source>
        <dbReference type="Proteomes" id="UP000777482"/>
    </source>
</evidence>
<dbReference type="SMART" id="SM00577">
    <property type="entry name" value="CPDc"/>
    <property type="match status" value="1"/>
</dbReference>
<dbReference type="Gene3D" id="3.10.20.90">
    <property type="entry name" value="Phosphatidylinositol 3-kinase Catalytic Subunit, Chain A, domain 1"/>
    <property type="match status" value="1"/>
</dbReference>
<dbReference type="InterPro" id="IPR004274">
    <property type="entry name" value="FCP1_dom"/>
</dbReference>
<dbReference type="InterPro" id="IPR029071">
    <property type="entry name" value="Ubiquitin-like_domsf"/>
</dbReference>
<dbReference type="GO" id="GO:0005634">
    <property type="term" value="C:nucleus"/>
    <property type="evidence" value="ECO:0007669"/>
    <property type="project" value="TreeGrafter"/>
</dbReference>
<dbReference type="EMBL" id="PUHQ01000015">
    <property type="protein sequence ID" value="KAG0664265.1"/>
    <property type="molecule type" value="Genomic_DNA"/>
</dbReference>
<gene>
    <name evidence="4" type="ORF">C6P46_001729</name>
</gene>
<dbReference type="Gene3D" id="3.40.50.1000">
    <property type="entry name" value="HAD superfamily/HAD-like"/>
    <property type="match status" value="1"/>
</dbReference>
<evidence type="ECO:0000256" key="1">
    <source>
        <dbReference type="SAM" id="MobiDB-lite"/>
    </source>
</evidence>
<dbReference type="PANTHER" id="PTHR48493:SF1">
    <property type="entry name" value="UBIQUITIN-LIKE DOMAIN-CONTAINING CTD PHOSPHATASE 1"/>
    <property type="match status" value="1"/>
</dbReference>
<evidence type="ECO:0000259" key="3">
    <source>
        <dbReference type="PROSITE" id="PS50969"/>
    </source>
</evidence>
<feature type="domain" description="FCP1 homology" evidence="3">
    <location>
        <begin position="799"/>
        <end position="970"/>
    </location>
</feature>
<dbReference type="Proteomes" id="UP000777482">
    <property type="component" value="Unassembled WGS sequence"/>
</dbReference>
<feature type="compositionally biased region" description="Low complexity" evidence="1">
    <location>
        <begin position="159"/>
        <end position="185"/>
    </location>
</feature>
<dbReference type="PROSITE" id="PS50053">
    <property type="entry name" value="UBIQUITIN_2"/>
    <property type="match status" value="1"/>
</dbReference>
<reference evidence="4 5" key="1">
    <citation type="submission" date="2020-11" db="EMBL/GenBank/DDBJ databases">
        <title>Kefir isolates.</title>
        <authorList>
            <person name="Marcisauskas S."/>
            <person name="Kim Y."/>
            <person name="Blasche S."/>
        </authorList>
    </citation>
    <scope>NUCLEOTIDE SEQUENCE [LARGE SCALE GENOMIC DNA]</scope>
    <source>
        <strain evidence="4 5">KR</strain>
    </source>
</reference>
<dbReference type="SUPFAM" id="SSF56784">
    <property type="entry name" value="HAD-like"/>
    <property type="match status" value="1"/>
</dbReference>
<evidence type="ECO:0000259" key="2">
    <source>
        <dbReference type="PROSITE" id="PS50053"/>
    </source>
</evidence>
<organism evidence="4 5">
    <name type="scientific">Rhodotorula mucilaginosa</name>
    <name type="common">Yeast</name>
    <name type="synonym">Rhodotorula rubra</name>
    <dbReference type="NCBI Taxonomy" id="5537"/>
    <lineage>
        <taxon>Eukaryota</taxon>
        <taxon>Fungi</taxon>
        <taxon>Dikarya</taxon>
        <taxon>Basidiomycota</taxon>
        <taxon>Pucciniomycotina</taxon>
        <taxon>Microbotryomycetes</taxon>
        <taxon>Sporidiobolales</taxon>
        <taxon>Sporidiobolaceae</taxon>
        <taxon>Rhodotorula</taxon>
    </lineage>
</organism>
<feature type="region of interest" description="Disordered" evidence="1">
    <location>
        <begin position="476"/>
        <end position="559"/>
    </location>
</feature>
<feature type="compositionally biased region" description="Low complexity" evidence="1">
    <location>
        <begin position="507"/>
        <end position="533"/>
    </location>
</feature>
<feature type="compositionally biased region" description="Low complexity" evidence="1">
    <location>
        <begin position="424"/>
        <end position="454"/>
    </location>
</feature>
<dbReference type="InterPro" id="IPR000626">
    <property type="entry name" value="Ubiquitin-like_dom"/>
</dbReference>
<dbReference type="Pfam" id="PF03031">
    <property type="entry name" value="NIF"/>
    <property type="match status" value="1"/>
</dbReference>
<dbReference type="PROSITE" id="PS50969">
    <property type="entry name" value="FCP1"/>
    <property type="match status" value="1"/>
</dbReference>
<evidence type="ECO:0008006" key="6">
    <source>
        <dbReference type="Google" id="ProtNLM"/>
    </source>
</evidence>
<feature type="region of interest" description="Disordered" evidence="1">
    <location>
        <begin position="375"/>
        <end position="463"/>
    </location>
</feature>
<sequence length="1005" mass="109843">MTPATSRTPAGAGSRGKSACVFLPRSAPSLSTGDGCLSSASLLLKGRCFPPFAAAGPLSTRHRTPFAQRTNVILPQMDDGYWGSHTGRHPPRRPLAPDAPAVDWSPAYQLPYDEQPEWPHQQQHRQQQHQHPQQPSYYASLFSAYRDDPATTNPPSPTSPNTRDYRSGGFATTTSASTFSSPGGSWEQWPPDQSALRPAAGPAASTWIALQNELSMLQQVVPNNVPPPPTVPFYGMRTPPPTGRVPPAEGAFPIQAHDSSPQASHSYPRPLGVLRQADEWQVLDSSGRSLGRCLEEEERTRYSVAGVILDEEDFLDYATSSLDWLDSAAAANVAADQTTRPQPSSPLPRLDLNLPIMETKPVSPRLYMQLLSPLEPTRPASAPPEKSRRPQRPSATGHSGAIEHEDGDVFYQITNRRRSSSVDATMARAAAATSTTTTATPPSVEERPSSSYSRPAPPQHRASMRGWVHYERRSSMASLEDPNPPSTAYFSSVPYPPPRPGTPTRPSPAAARQTRRTSAAASASASSRRSSAAVTESGSPNTSPSRTGGGRHHRPSSLSFVNFSSADAPKLMKAVSKSGGVAKHKRGFFILQLHCPHTPLGKHAANMTVAESNQLPVAAHGSLERRPLASTSCIAASSGSANKDHDDVLAAAHLDTSLPSELVYSLVLNWRGSKQQVTVVESDTVGDLKAVLFSLTNVPPERQKIVGLTKGKLPGDEQAVVKLGLGPGASSKPKEFMMIGTPEGEEARAVGPTEKEDGDMDYADEAAKLKAFMAVQSVRNRRKLKEHAEKLELNLIRQPRPDKMLLVLDLDGCILDTGSWKHEELATELFARPHLHEMLSLVSPYYDVIIWSQTAWIYLERKIIELEMIGPTARGDYHIVSCLDKSCMFSVYSEKEGKAWTHQVKALGIIWANLPQYSPERTVHLDDLSRNFAMNPKNGIKCHAYKDALTRDNIDSDHELLYVARYLLQLTKVPDVTQLDHSKFRKSKLALPDGVEDPLRRFKRA</sequence>
<dbReference type="InterPro" id="IPR051658">
    <property type="entry name" value="UBLCP1"/>
</dbReference>
<dbReference type="GO" id="GO:0004722">
    <property type="term" value="F:protein serine/threonine phosphatase activity"/>
    <property type="evidence" value="ECO:0007669"/>
    <property type="project" value="TreeGrafter"/>
</dbReference>
<dbReference type="InterPro" id="IPR036412">
    <property type="entry name" value="HAD-like_sf"/>
</dbReference>
<accession>A0A9P6W714</accession>
<feature type="compositionally biased region" description="Pro residues" evidence="1">
    <location>
        <begin position="494"/>
        <end position="506"/>
    </location>
</feature>
<dbReference type="GO" id="GO:0090364">
    <property type="term" value="P:regulation of proteasome assembly"/>
    <property type="evidence" value="ECO:0007669"/>
    <property type="project" value="InterPro"/>
</dbReference>